<organism evidence="1 2">
    <name type="scientific">Candidatus Nitrosotalea okcheonensis</name>
    <dbReference type="NCBI Taxonomy" id="1903276"/>
    <lineage>
        <taxon>Archaea</taxon>
        <taxon>Nitrososphaerota</taxon>
        <taxon>Nitrososphaeria</taxon>
        <taxon>Nitrosotaleales</taxon>
        <taxon>Nitrosotaleaceae</taxon>
        <taxon>Nitrosotalea</taxon>
    </lineage>
</organism>
<keyword evidence="2" id="KW-1185">Reference proteome</keyword>
<proteinExistence type="predicted"/>
<dbReference type="Proteomes" id="UP000230607">
    <property type="component" value="Chromosome 1"/>
</dbReference>
<accession>A0A2H1FHG7</accession>
<dbReference type="AlphaFoldDB" id="A0A2H1FHG7"/>
<reference evidence="2" key="1">
    <citation type="submission" date="2017-03" db="EMBL/GenBank/DDBJ databases">
        <authorList>
            <person name="Herbold C."/>
        </authorList>
    </citation>
    <scope>NUCLEOTIDE SEQUENCE [LARGE SCALE GENOMIC DNA]</scope>
</reference>
<evidence type="ECO:0000313" key="2">
    <source>
        <dbReference type="Proteomes" id="UP000230607"/>
    </source>
</evidence>
<sequence length="60" mass="6653">MGGYVHSGPSLNSEDPSHSHACLQTIRGLIPTKNLLPTLNYVVSSYLVHKLVRKMTVEYV</sequence>
<protein>
    <submittedName>
        <fullName evidence="1">Uncharacterized protein</fullName>
    </submittedName>
</protein>
<gene>
    <name evidence="1" type="ORF">NCS_30043</name>
</gene>
<name>A0A2H1FHG7_9ARCH</name>
<dbReference type="EMBL" id="LT841358">
    <property type="protein sequence ID" value="SMH72203.1"/>
    <property type="molecule type" value="Genomic_DNA"/>
</dbReference>
<evidence type="ECO:0000313" key="1">
    <source>
        <dbReference type="EMBL" id="SMH72203.1"/>
    </source>
</evidence>